<organism evidence="2 3">
    <name type="scientific">Chitinophaga flava</name>
    <dbReference type="NCBI Taxonomy" id="2259036"/>
    <lineage>
        <taxon>Bacteria</taxon>
        <taxon>Pseudomonadati</taxon>
        <taxon>Bacteroidota</taxon>
        <taxon>Chitinophagia</taxon>
        <taxon>Chitinophagales</taxon>
        <taxon>Chitinophagaceae</taxon>
        <taxon>Chitinophaga</taxon>
    </lineage>
</organism>
<protein>
    <recommendedName>
        <fullName evidence="1">Smr domain-containing protein</fullName>
    </recommendedName>
</protein>
<accession>A0A365XNX0</accession>
<comment type="caution">
    <text evidence="2">The sequence shown here is derived from an EMBL/GenBank/DDBJ whole genome shotgun (WGS) entry which is preliminary data.</text>
</comment>
<dbReference type="Gene3D" id="3.30.1370.110">
    <property type="match status" value="1"/>
</dbReference>
<dbReference type="Gene3D" id="2.60.40.1600">
    <property type="entry name" value="Smr-associated-like"/>
    <property type="match status" value="1"/>
</dbReference>
<sequence>MAQVIICLLPNRNLPPSSAQIPAKFLFLCQKNAIMKYQTGDKILLLSSKEEGTVVDIVNDNMVMIEVKGTTFPVYLDQIDFPYFHRFTQQKLVKEKPKLIPGDEIKVDRSKYEVFKTDKGMFLSILPVYQFDGYDETVKLMKFHLFNDTPYAMRFYFQIWLNNQMDLEIKNEIQPYNHFYLSDLIFESLNDNPRFEFTFFLKEPQPKLAASVKKTWKIKPKQMFTQLEELRTKAEATLTYTLFDKFPDKEPEPPAPVEAPVSKKKPVASIGSGNFASLLSKIQLQPETTLEPKQEVDLHIEALEKNWKGLSNIAILAIQLNAFQRYLDLAISHHQHNMIVIHGVGKGKLKDEIHQILRQTPEVASFVNQYHGKYGYGATEITFR</sequence>
<dbReference type="InterPro" id="IPR002625">
    <property type="entry name" value="Smr_dom"/>
</dbReference>
<dbReference type="AlphaFoldDB" id="A0A365XNX0"/>
<evidence type="ECO:0000313" key="2">
    <source>
        <dbReference type="EMBL" id="RBL88043.1"/>
    </source>
</evidence>
<keyword evidence="3" id="KW-1185">Reference proteome</keyword>
<evidence type="ECO:0000259" key="1">
    <source>
        <dbReference type="Pfam" id="PF01713"/>
    </source>
</evidence>
<gene>
    <name evidence="2" type="ORF">DF182_31405</name>
</gene>
<dbReference type="InterPro" id="IPR036781">
    <property type="entry name" value="Smr_assoc-like_sf"/>
</dbReference>
<dbReference type="Pfam" id="PF01713">
    <property type="entry name" value="Smr"/>
    <property type="match status" value="1"/>
</dbReference>
<dbReference type="EMBL" id="QFFJ01000003">
    <property type="protein sequence ID" value="RBL88043.1"/>
    <property type="molecule type" value="Genomic_DNA"/>
</dbReference>
<dbReference type="Proteomes" id="UP000253410">
    <property type="component" value="Unassembled WGS sequence"/>
</dbReference>
<name>A0A365XNX0_9BACT</name>
<feature type="domain" description="Smr" evidence="1">
    <location>
        <begin position="321"/>
        <end position="384"/>
    </location>
</feature>
<dbReference type="InterPro" id="IPR036063">
    <property type="entry name" value="Smr_dom_sf"/>
</dbReference>
<dbReference type="SUPFAM" id="SSF158949">
    <property type="entry name" value="Smr-associated domain-like"/>
    <property type="match status" value="1"/>
</dbReference>
<reference evidence="2 3" key="1">
    <citation type="submission" date="2018-05" db="EMBL/GenBank/DDBJ databases">
        <title>Chitinophaga sp. K3CV102501T nov., isolated from isolated from a monsoon evergreen broad-leaved forest soil.</title>
        <authorList>
            <person name="Lv Y."/>
        </authorList>
    </citation>
    <scope>NUCLEOTIDE SEQUENCE [LARGE SCALE GENOMIC DNA]</scope>
    <source>
        <strain evidence="2 3">GDMCC 1.1325</strain>
    </source>
</reference>
<proteinExistence type="predicted"/>
<dbReference type="OrthoDB" id="1524810at2"/>
<evidence type="ECO:0000313" key="3">
    <source>
        <dbReference type="Proteomes" id="UP000253410"/>
    </source>
</evidence>